<proteinExistence type="predicted"/>
<feature type="region of interest" description="Disordered" evidence="1">
    <location>
        <begin position="53"/>
        <end position="77"/>
    </location>
</feature>
<feature type="compositionally biased region" description="Basic and acidic residues" evidence="1">
    <location>
        <begin position="53"/>
        <end position="67"/>
    </location>
</feature>
<gene>
    <name evidence="2" type="ORF">CDAR_56111</name>
</gene>
<dbReference type="EMBL" id="BPLQ01006518">
    <property type="protein sequence ID" value="GIY23174.1"/>
    <property type="molecule type" value="Genomic_DNA"/>
</dbReference>
<name>A0AAV4RPY5_9ARAC</name>
<protein>
    <submittedName>
        <fullName evidence="2">Uncharacterized protein</fullName>
    </submittedName>
</protein>
<dbReference type="Proteomes" id="UP001054837">
    <property type="component" value="Unassembled WGS sequence"/>
</dbReference>
<evidence type="ECO:0000256" key="1">
    <source>
        <dbReference type="SAM" id="MobiDB-lite"/>
    </source>
</evidence>
<comment type="caution">
    <text evidence="2">The sequence shown here is derived from an EMBL/GenBank/DDBJ whole genome shotgun (WGS) entry which is preliminary data.</text>
</comment>
<dbReference type="AlphaFoldDB" id="A0AAV4RPY5"/>
<sequence length="107" mass="12257">MASVMLSLHGECPKRVDCNPRARSQVRISSSLNSLKAEIRQWSQPISEMHTTGLEHDVNQSIKRSDKSTLSLTHSNKATLSTPLRNYMALVQRKKLREKFREHSSRI</sequence>
<keyword evidence="3" id="KW-1185">Reference proteome</keyword>
<reference evidence="2 3" key="1">
    <citation type="submission" date="2021-06" db="EMBL/GenBank/DDBJ databases">
        <title>Caerostris darwini draft genome.</title>
        <authorList>
            <person name="Kono N."/>
            <person name="Arakawa K."/>
        </authorList>
    </citation>
    <scope>NUCLEOTIDE SEQUENCE [LARGE SCALE GENOMIC DNA]</scope>
</reference>
<evidence type="ECO:0000313" key="3">
    <source>
        <dbReference type="Proteomes" id="UP001054837"/>
    </source>
</evidence>
<organism evidence="2 3">
    <name type="scientific">Caerostris darwini</name>
    <dbReference type="NCBI Taxonomy" id="1538125"/>
    <lineage>
        <taxon>Eukaryota</taxon>
        <taxon>Metazoa</taxon>
        <taxon>Ecdysozoa</taxon>
        <taxon>Arthropoda</taxon>
        <taxon>Chelicerata</taxon>
        <taxon>Arachnida</taxon>
        <taxon>Araneae</taxon>
        <taxon>Araneomorphae</taxon>
        <taxon>Entelegynae</taxon>
        <taxon>Araneoidea</taxon>
        <taxon>Araneidae</taxon>
        <taxon>Caerostris</taxon>
    </lineage>
</organism>
<evidence type="ECO:0000313" key="2">
    <source>
        <dbReference type="EMBL" id="GIY23174.1"/>
    </source>
</evidence>
<feature type="compositionally biased region" description="Polar residues" evidence="1">
    <location>
        <begin position="68"/>
        <end position="77"/>
    </location>
</feature>
<accession>A0AAV4RPY5</accession>